<dbReference type="PANTHER" id="PTHR11699">
    <property type="entry name" value="ALDEHYDE DEHYDROGENASE-RELATED"/>
    <property type="match status" value="1"/>
</dbReference>
<accession>A0A838ABJ1</accession>
<feature type="domain" description="Aldehyde dehydrogenase" evidence="5">
    <location>
        <begin position="12"/>
        <end position="476"/>
    </location>
</feature>
<evidence type="ECO:0000313" key="6">
    <source>
        <dbReference type="EMBL" id="MBA0126632.1"/>
    </source>
</evidence>
<dbReference type="PROSITE" id="PS00070">
    <property type="entry name" value="ALDEHYDE_DEHYDR_CYS"/>
    <property type="match status" value="1"/>
</dbReference>
<dbReference type="InterPro" id="IPR015590">
    <property type="entry name" value="Aldehyde_DH_dom"/>
</dbReference>
<dbReference type="AlphaFoldDB" id="A0A838ABJ1"/>
<comment type="similarity">
    <text evidence="1 4">Belongs to the aldehyde dehydrogenase family.</text>
</comment>
<protein>
    <submittedName>
        <fullName evidence="6">Aldehyde dehydrogenase family protein</fullName>
    </submittedName>
</protein>
<evidence type="ECO:0000259" key="5">
    <source>
        <dbReference type="Pfam" id="PF00171"/>
    </source>
</evidence>
<dbReference type="EMBL" id="JACCKD010000004">
    <property type="protein sequence ID" value="MBA0126632.1"/>
    <property type="molecule type" value="Genomic_DNA"/>
</dbReference>
<dbReference type="Gene3D" id="3.40.309.10">
    <property type="entry name" value="Aldehyde Dehydrogenase, Chain A, domain 2"/>
    <property type="match status" value="1"/>
</dbReference>
<organism evidence="6 7">
    <name type="scientific">Haloechinothrix aidingensis</name>
    <dbReference type="NCBI Taxonomy" id="2752311"/>
    <lineage>
        <taxon>Bacteria</taxon>
        <taxon>Bacillati</taxon>
        <taxon>Actinomycetota</taxon>
        <taxon>Actinomycetes</taxon>
        <taxon>Pseudonocardiales</taxon>
        <taxon>Pseudonocardiaceae</taxon>
        <taxon>Haloechinothrix</taxon>
    </lineage>
</organism>
<dbReference type="InterPro" id="IPR016162">
    <property type="entry name" value="Ald_DH_N"/>
</dbReference>
<proteinExistence type="inferred from homology"/>
<reference evidence="6 7" key="1">
    <citation type="submission" date="2020-07" db="EMBL/GenBank/DDBJ databases">
        <title>Genome of Haloechinothrix sp.</title>
        <authorList>
            <person name="Tang S.-K."/>
            <person name="Yang L."/>
            <person name="Zhu W.-Y."/>
        </authorList>
    </citation>
    <scope>NUCLEOTIDE SEQUENCE [LARGE SCALE GENOMIC DNA]</scope>
    <source>
        <strain evidence="6 7">YIM 98757</strain>
    </source>
</reference>
<keyword evidence="2 4" id="KW-0560">Oxidoreductase</keyword>
<dbReference type="SUPFAM" id="SSF53720">
    <property type="entry name" value="ALDH-like"/>
    <property type="match status" value="1"/>
</dbReference>
<dbReference type="InterPro" id="IPR016163">
    <property type="entry name" value="Ald_DH_C"/>
</dbReference>
<dbReference type="Proteomes" id="UP000582974">
    <property type="component" value="Unassembled WGS sequence"/>
</dbReference>
<sequence length="482" mass="50866">MERGRLFIGGAWRAAESGATVATRDPATGEILTEVAEGGSDDVDLAVQVAREALDDPRWAGMTPDDRGRLLWRVAELIEQHAADLAELETRDQGQPLSLARSVSVAGAAQHFRYFAGWCTKLDGRVPAHSRDGALNYTRRVPVGVCGLITPWNFPLLIAAWKLAPALACGNTVVLKPAEQTPLTALRLAALAGEAGFPPGVVNVVTGGGDAGKALAEHDGVHKVSFTGSTEVGRGIVRASAGNLKRLSLELGGKAASVVTADADLERAVPGNLRSGVQNSGQVCAASARFYVARSRYQEFTERIAAAAEEVRIGPGLDPDTQMGPLVGEEHLASVHAYVRSGIEQGATLVTGGSRGTGPLEKGSFYLPTVFADADDGMRITREEIFGPVLTVLPFDDVDEVAARVNDSDYGLAASVWTRDVSTAHRLADRIHAGCVRVNMIAGIDPAAPWGGMKASGWGREMGEEALDEYSEVKSVWIGLEG</sequence>
<dbReference type="FunFam" id="3.40.605.10:FF:000007">
    <property type="entry name" value="NAD/NADP-dependent betaine aldehyde dehydrogenase"/>
    <property type="match status" value="1"/>
</dbReference>
<keyword evidence="7" id="KW-1185">Reference proteome</keyword>
<dbReference type="PROSITE" id="PS00687">
    <property type="entry name" value="ALDEHYDE_DEHYDR_GLU"/>
    <property type="match status" value="1"/>
</dbReference>
<evidence type="ECO:0000256" key="1">
    <source>
        <dbReference type="ARBA" id="ARBA00009986"/>
    </source>
</evidence>
<evidence type="ECO:0000256" key="4">
    <source>
        <dbReference type="RuleBase" id="RU003345"/>
    </source>
</evidence>
<evidence type="ECO:0000256" key="2">
    <source>
        <dbReference type="ARBA" id="ARBA00023002"/>
    </source>
</evidence>
<feature type="active site" evidence="3">
    <location>
        <position position="250"/>
    </location>
</feature>
<evidence type="ECO:0000313" key="7">
    <source>
        <dbReference type="Proteomes" id="UP000582974"/>
    </source>
</evidence>
<gene>
    <name evidence="6" type="ORF">H0B56_13855</name>
</gene>
<dbReference type="InterPro" id="IPR016160">
    <property type="entry name" value="Ald_DH_CS_CYS"/>
</dbReference>
<name>A0A838ABJ1_9PSEU</name>
<dbReference type="Pfam" id="PF00171">
    <property type="entry name" value="Aldedh"/>
    <property type="match status" value="1"/>
</dbReference>
<evidence type="ECO:0000256" key="3">
    <source>
        <dbReference type="PROSITE-ProRule" id="PRU10007"/>
    </source>
</evidence>
<dbReference type="InterPro" id="IPR029510">
    <property type="entry name" value="Ald_DH_CS_GLU"/>
</dbReference>
<dbReference type="Gene3D" id="3.40.605.10">
    <property type="entry name" value="Aldehyde Dehydrogenase, Chain A, domain 1"/>
    <property type="match status" value="1"/>
</dbReference>
<comment type="caution">
    <text evidence="6">The sequence shown here is derived from an EMBL/GenBank/DDBJ whole genome shotgun (WGS) entry which is preliminary data.</text>
</comment>
<dbReference type="GO" id="GO:0016620">
    <property type="term" value="F:oxidoreductase activity, acting on the aldehyde or oxo group of donors, NAD or NADP as acceptor"/>
    <property type="evidence" value="ECO:0007669"/>
    <property type="project" value="InterPro"/>
</dbReference>
<dbReference type="FunFam" id="3.40.309.10:FF:000009">
    <property type="entry name" value="Aldehyde dehydrogenase A"/>
    <property type="match status" value="1"/>
</dbReference>
<dbReference type="InterPro" id="IPR016161">
    <property type="entry name" value="Ald_DH/histidinol_DH"/>
</dbReference>
<dbReference type="RefSeq" id="WP_180893438.1">
    <property type="nucleotide sequence ID" value="NZ_JACCKD010000004.1"/>
</dbReference>